<dbReference type="GO" id="GO:0005829">
    <property type="term" value="C:cytosol"/>
    <property type="evidence" value="ECO:0007669"/>
    <property type="project" value="TreeGrafter"/>
</dbReference>
<evidence type="ECO:0000313" key="6">
    <source>
        <dbReference type="Proteomes" id="UP000001600"/>
    </source>
</evidence>
<dbReference type="Pfam" id="PF01648">
    <property type="entry name" value="ACPS"/>
    <property type="match status" value="1"/>
</dbReference>
<dbReference type="InterPro" id="IPR055066">
    <property type="entry name" value="AASDHPPT_N"/>
</dbReference>
<feature type="domain" description="4'-phosphopantetheinyl transferase" evidence="3">
    <location>
        <begin position="112"/>
        <end position="184"/>
    </location>
</feature>
<dbReference type="GO" id="GO:0019878">
    <property type="term" value="P:lysine biosynthetic process via aminoadipic acid"/>
    <property type="evidence" value="ECO:0007669"/>
    <property type="project" value="TreeGrafter"/>
</dbReference>
<dbReference type="GO" id="GO:0008897">
    <property type="term" value="F:holo-[acyl-carrier-protein] synthase activity"/>
    <property type="evidence" value="ECO:0007669"/>
    <property type="project" value="InterPro"/>
</dbReference>
<dbReference type="SUPFAM" id="SSF56214">
    <property type="entry name" value="4'-phosphopantetheinyl transferase"/>
    <property type="match status" value="2"/>
</dbReference>
<dbReference type="KEGG" id="ara:Arad_8215"/>
<dbReference type="EMBL" id="CP000629">
    <property type="protein sequence ID" value="ACM29544.1"/>
    <property type="molecule type" value="Genomic_DNA"/>
</dbReference>
<dbReference type="HOGENOM" id="CLU_057011_4_0_5"/>
<reference evidence="5 6" key="1">
    <citation type="journal article" date="2009" name="J. Bacteriol.">
        <title>Genome sequences of three Agrobacterium biovars help elucidate the evolution of multichromosome genomes in bacteria.</title>
        <authorList>
            <person name="Slater S.C."/>
            <person name="Goldman B.S."/>
            <person name="Goodner B."/>
            <person name="Setubal J.C."/>
            <person name="Farrand S.K."/>
            <person name="Nester E.W."/>
            <person name="Burr T.J."/>
            <person name="Banta L."/>
            <person name="Dickerman A.W."/>
            <person name="Paulsen I."/>
            <person name="Otten L."/>
            <person name="Suen G."/>
            <person name="Welch R."/>
            <person name="Almeida N.F."/>
            <person name="Arnold F."/>
            <person name="Burton O.T."/>
            <person name="Du Z."/>
            <person name="Ewing A."/>
            <person name="Godsy E."/>
            <person name="Heisel S."/>
            <person name="Houmiel K.L."/>
            <person name="Jhaveri J."/>
            <person name="Lu J."/>
            <person name="Miller N.M."/>
            <person name="Norton S."/>
            <person name="Chen Q."/>
            <person name="Phoolcharoen W."/>
            <person name="Ohlin V."/>
            <person name="Ondrusek D."/>
            <person name="Pride N."/>
            <person name="Stricklin S.L."/>
            <person name="Sun J."/>
            <person name="Wheeler C."/>
            <person name="Wilson L."/>
            <person name="Zhu H."/>
            <person name="Wood D.W."/>
        </authorList>
    </citation>
    <scope>NUCLEOTIDE SEQUENCE [LARGE SCALE GENOMIC DNA]</scope>
    <source>
        <strain evidence="6">K84 / ATCC BAA-868</strain>
    </source>
</reference>
<dbReference type="InterPro" id="IPR037143">
    <property type="entry name" value="4-PPantetheinyl_Trfase_dom_sf"/>
</dbReference>
<dbReference type="InterPro" id="IPR008278">
    <property type="entry name" value="4-PPantetheinyl_Trfase_dom"/>
</dbReference>
<protein>
    <submittedName>
        <fullName evidence="5">Phosphopantetheinyl transferase protein</fullName>
    </submittedName>
</protein>
<keyword evidence="2 5" id="KW-0808">Transferase</keyword>
<sequence length="240" mass="26842">MMAKDEVVVWWMRTDDAERHLPQLEALLDDTERARTARFHFQRDRSSYIAAHALGRSLLSTYAGGDPTGWRFTTGDHGKPEVISPHSGPRLRLNLSHTHGLAAAILTLDHDVGIDVEWLDRKPAIDLAEHFFAPAECAHLAAVAPELVHEVFLTFWTLKEAYVKAIGKGLAQPLDSFAFTLDPLSIRFDDELAGDPAHWLLRRFQPTCDHLMALALHHPRPHNVTVTTLAADSSLLLSTR</sequence>
<dbReference type="InterPro" id="IPR050559">
    <property type="entry name" value="P-Pant_transferase_sf"/>
</dbReference>
<dbReference type="GO" id="GO:0000287">
    <property type="term" value="F:magnesium ion binding"/>
    <property type="evidence" value="ECO:0007669"/>
    <property type="project" value="InterPro"/>
</dbReference>
<dbReference type="Pfam" id="PF22624">
    <property type="entry name" value="AASDHPPT_N"/>
    <property type="match status" value="1"/>
</dbReference>
<accession>B9JI02</accession>
<evidence type="ECO:0000256" key="1">
    <source>
        <dbReference type="ARBA" id="ARBA00010990"/>
    </source>
</evidence>
<evidence type="ECO:0000313" key="5">
    <source>
        <dbReference type="EMBL" id="ACM29544.1"/>
    </source>
</evidence>
<evidence type="ECO:0000256" key="2">
    <source>
        <dbReference type="ARBA" id="ARBA00022679"/>
    </source>
</evidence>
<name>B9JI02_RHIR8</name>
<dbReference type="PANTHER" id="PTHR12215:SF10">
    <property type="entry name" value="L-AMINOADIPATE-SEMIALDEHYDE DEHYDROGENASE-PHOSPHOPANTETHEINYL TRANSFERASE"/>
    <property type="match status" value="1"/>
</dbReference>
<dbReference type="STRING" id="311403.Arad_8215"/>
<dbReference type="Proteomes" id="UP000001600">
    <property type="component" value="Chromosome 2"/>
</dbReference>
<organism evidence="5 6">
    <name type="scientific">Rhizobium rhizogenes (strain K84 / ATCC BAA-868)</name>
    <name type="common">Agrobacterium radiobacter</name>
    <dbReference type="NCBI Taxonomy" id="311403"/>
    <lineage>
        <taxon>Bacteria</taxon>
        <taxon>Pseudomonadati</taxon>
        <taxon>Pseudomonadota</taxon>
        <taxon>Alphaproteobacteria</taxon>
        <taxon>Hyphomicrobiales</taxon>
        <taxon>Rhizobiaceae</taxon>
        <taxon>Rhizobium/Agrobacterium group</taxon>
        <taxon>Rhizobium</taxon>
    </lineage>
</organism>
<evidence type="ECO:0000259" key="4">
    <source>
        <dbReference type="Pfam" id="PF22624"/>
    </source>
</evidence>
<dbReference type="RefSeq" id="WP_012649840.1">
    <property type="nucleotide sequence ID" value="NC_011983.1"/>
</dbReference>
<evidence type="ECO:0000259" key="3">
    <source>
        <dbReference type="Pfam" id="PF01648"/>
    </source>
</evidence>
<dbReference type="Gene3D" id="3.90.470.20">
    <property type="entry name" value="4'-phosphopantetheinyl transferase domain"/>
    <property type="match status" value="2"/>
</dbReference>
<gene>
    <name evidence="5" type="primary">vbsP</name>
    <name evidence="5" type="ordered locus">Arad_8215</name>
</gene>
<dbReference type="eggNOG" id="COG2091">
    <property type="taxonomic scope" value="Bacteria"/>
</dbReference>
<dbReference type="PANTHER" id="PTHR12215">
    <property type="entry name" value="PHOSPHOPANTETHEINE TRANSFERASE"/>
    <property type="match status" value="1"/>
</dbReference>
<proteinExistence type="inferred from homology"/>
<feature type="domain" description="4'-phosphopantetheinyl transferase N-terminal" evidence="4">
    <location>
        <begin position="23"/>
        <end position="99"/>
    </location>
</feature>
<comment type="similarity">
    <text evidence="1">Belongs to the P-Pant transferase superfamily. Gsp/Sfp/HetI/AcpT family.</text>
</comment>
<dbReference type="AlphaFoldDB" id="B9JI02"/>